<evidence type="ECO:0000256" key="2">
    <source>
        <dbReference type="ARBA" id="ARBA00004771"/>
    </source>
</evidence>
<gene>
    <name evidence="17" type="ORF">C2G38_2017355</name>
</gene>
<dbReference type="PANTHER" id="PTHR12317:SF0">
    <property type="entry name" value="ACYLTRANSFERASE"/>
    <property type="match status" value="1"/>
</dbReference>
<comment type="function">
    <text evidence="16">Catalyzes the terminal and only committed step in triacylglycerol synthesis by using diacylglycerol and fatty acyl CoA as substrates.</text>
</comment>
<evidence type="ECO:0000256" key="13">
    <source>
        <dbReference type="ARBA" id="ARBA00023136"/>
    </source>
</evidence>
<keyword evidence="11 16" id="KW-1133">Transmembrane helix</keyword>
<evidence type="ECO:0000256" key="11">
    <source>
        <dbReference type="ARBA" id="ARBA00022989"/>
    </source>
</evidence>
<comment type="caution">
    <text evidence="17">The sequence shown here is derived from an EMBL/GenBank/DDBJ whole genome shotgun (WGS) entry which is preliminary data.</text>
</comment>
<keyword evidence="8 16" id="KW-0812">Transmembrane</keyword>
<dbReference type="STRING" id="44941.A0A397V2S1"/>
<dbReference type="Proteomes" id="UP000266673">
    <property type="component" value="Unassembled WGS sequence"/>
</dbReference>
<evidence type="ECO:0000256" key="7">
    <source>
        <dbReference type="ARBA" id="ARBA00022679"/>
    </source>
</evidence>
<feature type="transmembrane region" description="Helical" evidence="16">
    <location>
        <begin position="36"/>
        <end position="61"/>
    </location>
</feature>
<evidence type="ECO:0000256" key="1">
    <source>
        <dbReference type="ARBA" id="ARBA00004477"/>
    </source>
</evidence>
<keyword evidence="18" id="KW-1185">Reference proteome</keyword>
<dbReference type="EMBL" id="QKWP01000653">
    <property type="protein sequence ID" value="RIB16750.1"/>
    <property type="molecule type" value="Genomic_DNA"/>
</dbReference>
<dbReference type="GO" id="GO:0006071">
    <property type="term" value="P:glycerol metabolic process"/>
    <property type="evidence" value="ECO:0007669"/>
    <property type="project" value="UniProtKB-UniRule"/>
</dbReference>
<dbReference type="Pfam" id="PF03982">
    <property type="entry name" value="DAGAT"/>
    <property type="match status" value="1"/>
</dbReference>
<keyword evidence="6 16" id="KW-0444">Lipid biosynthesis</keyword>
<comment type="similarity">
    <text evidence="4 16">Belongs to the diacylglycerol acyltransferase family.</text>
</comment>
<keyword evidence="14 16" id="KW-0012">Acyltransferase</keyword>
<name>A0A397V2S1_9GLOM</name>
<dbReference type="InterPro" id="IPR007130">
    <property type="entry name" value="DAGAT"/>
</dbReference>
<comment type="subcellular location">
    <subcellularLocation>
        <location evidence="1 16">Endoplasmic reticulum membrane</location>
        <topology evidence="1 16">Multi-pass membrane protein</topology>
    </subcellularLocation>
</comment>
<reference evidence="17 18" key="1">
    <citation type="submission" date="2018-06" db="EMBL/GenBank/DDBJ databases">
        <title>Comparative genomics reveals the genomic features of Rhizophagus irregularis, R. cerebriforme, R. diaphanum and Gigaspora rosea, and their symbiotic lifestyle signature.</title>
        <authorList>
            <person name="Morin E."/>
            <person name="San Clemente H."/>
            <person name="Chen E.C.H."/>
            <person name="De La Providencia I."/>
            <person name="Hainaut M."/>
            <person name="Kuo A."/>
            <person name="Kohler A."/>
            <person name="Murat C."/>
            <person name="Tang N."/>
            <person name="Roy S."/>
            <person name="Loubradou J."/>
            <person name="Henrissat B."/>
            <person name="Grigoriev I.V."/>
            <person name="Corradi N."/>
            <person name="Roux C."/>
            <person name="Martin F.M."/>
        </authorList>
    </citation>
    <scope>NUCLEOTIDE SEQUENCE [LARGE SCALE GENOMIC DNA]</scope>
    <source>
        <strain evidence="17 18">DAOM 194757</strain>
    </source>
</reference>
<keyword evidence="13 16" id="KW-0472">Membrane</keyword>
<evidence type="ECO:0000256" key="14">
    <source>
        <dbReference type="ARBA" id="ARBA00023315"/>
    </source>
</evidence>
<evidence type="ECO:0000256" key="8">
    <source>
        <dbReference type="ARBA" id="ARBA00022692"/>
    </source>
</evidence>
<dbReference type="AlphaFoldDB" id="A0A397V2S1"/>
<evidence type="ECO:0000256" key="15">
    <source>
        <dbReference type="ARBA" id="ARBA00048109"/>
    </source>
</evidence>
<evidence type="ECO:0000256" key="5">
    <source>
        <dbReference type="ARBA" id="ARBA00013244"/>
    </source>
</evidence>
<evidence type="ECO:0000313" key="17">
    <source>
        <dbReference type="EMBL" id="RIB16750.1"/>
    </source>
</evidence>
<dbReference type="EC" id="2.3.1.20" evidence="5 16"/>
<dbReference type="GO" id="GO:0004144">
    <property type="term" value="F:diacylglycerol O-acyltransferase activity"/>
    <property type="evidence" value="ECO:0007669"/>
    <property type="project" value="UniProtKB-UniRule"/>
</dbReference>
<dbReference type="CDD" id="cd07987">
    <property type="entry name" value="LPLAT_MGAT-like"/>
    <property type="match status" value="1"/>
</dbReference>
<evidence type="ECO:0000256" key="10">
    <source>
        <dbReference type="ARBA" id="ARBA00022824"/>
    </source>
</evidence>
<accession>A0A397V2S1</accession>
<keyword evidence="7 17" id="KW-0808">Transferase</keyword>
<keyword evidence="9" id="KW-0319">Glycerol metabolism</keyword>
<comment type="caution">
    <text evidence="16">Lacks conserved residue(s) required for the propagation of feature annotation.</text>
</comment>
<evidence type="ECO:0000256" key="12">
    <source>
        <dbReference type="ARBA" id="ARBA00023098"/>
    </source>
</evidence>
<dbReference type="PANTHER" id="PTHR12317">
    <property type="entry name" value="DIACYLGLYCEROL O-ACYLTRANSFERASE"/>
    <property type="match status" value="1"/>
</dbReference>
<protein>
    <recommendedName>
        <fullName evidence="5 16">Diacylglycerol O-acyltransferase</fullName>
        <ecNumber evidence="5 16">2.3.1.20</ecNumber>
    </recommendedName>
</protein>
<organism evidence="17 18">
    <name type="scientific">Gigaspora rosea</name>
    <dbReference type="NCBI Taxonomy" id="44941"/>
    <lineage>
        <taxon>Eukaryota</taxon>
        <taxon>Fungi</taxon>
        <taxon>Fungi incertae sedis</taxon>
        <taxon>Mucoromycota</taxon>
        <taxon>Glomeromycotina</taxon>
        <taxon>Glomeromycetes</taxon>
        <taxon>Diversisporales</taxon>
        <taxon>Gigasporaceae</taxon>
        <taxon>Gigaspora</taxon>
    </lineage>
</organism>
<comment type="pathway">
    <text evidence="3">Lipid metabolism.</text>
</comment>
<evidence type="ECO:0000313" key="18">
    <source>
        <dbReference type="Proteomes" id="UP000266673"/>
    </source>
</evidence>
<evidence type="ECO:0000256" key="4">
    <source>
        <dbReference type="ARBA" id="ARBA00005420"/>
    </source>
</evidence>
<evidence type="ECO:0000256" key="9">
    <source>
        <dbReference type="ARBA" id="ARBA00022798"/>
    </source>
</evidence>
<dbReference type="GO" id="GO:0005789">
    <property type="term" value="C:endoplasmic reticulum membrane"/>
    <property type="evidence" value="ECO:0007669"/>
    <property type="project" value="UniProtKB-SubCell"/>
</dbReference>
<keyword evidence="10 16" id="KW-0256">Endoplasmic reticulum</keyword>
<keyword evidence="12 16" id="KW-0443">Lipid metabolism</keyword>
<comment type="catalytic activity">
    <reaction evidence="15 16">
        <text>an acyl-CoA + a 1,2-diacyl-sn-glycerol = a triacyl-sn-glycerol + CoA</text>
        <dbReference type="Rhea" id="RHEA:10868"/>
        <dbReference type="ChEBI" id="CHEBI:17815"/>
        <dbReference type="ChEBI" id="CHEBI:57287"/>
        <dbReference type="ChEBI" id="CHEBI:58342"/>
        <dbReference type="ChEBI" id="CHEBI:64615"/>
        <dbReference type="EC" id="2.3.1.20"/>
    </reaction>
</comment>
<comment type="pathway">
    <text evidence="2 16">Glycerolipid metabolism; triacylglycerol biosynthesis.</text>
</comment>
<evidence type="ECO:0000256" key="6">
    <source>
        <dbReference type="ARBA" id="ARBA00022516"/>
    </source>
</evidence>
<dbReference type="GO" id="GO:0019432">
    <property type="term" value="P:triglyceride biosynthetic process"/>
    <property type="evidence" value="ECO:0007669"/>
    <property type="project" value="UniProtKB-UniRule"/>
</dbReference>
<dbReference type="OrthoDB" id="264532at2759"/>
<proteinExistence type="inferred from homology"/>
<evidence type="ECO:0000256" key="16">
    <source>
        <dbReference type="RuleBase" id="RU367023"/>
    </source>
</evidence>
<dbReference type="UniPathway" id="UPA00282"/>
<evidence type="ECO:0000256" key="3">
    <source>
        <dbReference type="ARBA" id="ARBA00005189"/>
    </source>
</evidence>
<sequence>MGNGPIIRLAPLNVPFERRIQTAATALWLVSLPLTILIFLISCTIIFLWPLIIPYLLFILFDIAPENGGRRYEFARRAKYWKWYADYFPAKLIKQVDLDPSKNYVFGYHPHGVISVGGWIAFATEATGFSEMFPGITCRMLTLTSNFNIPLYRDYLMAQGLASVSRQSCMNILRRGPGHSVMIVIGGAGESLSARPGINDLILKKRLGFLKIAIVSGASLCPVFSFGENDIWDQADNPEGSKLWRFQKSVQKLSGWTLPLFHGRGIFNYDWGFLPHRRPIITIVGKPIDVVQSDNPTEEQVLEVQKKYIAGLYEIWDQYKDIYAKNRKRELTLIA</sequence>